<dbReference type="OrthoDB" id="6153032at2759"/>
<evidence type="ECO:0000256" key="1">
    <source>
        <dbReference type="ARBA" id="ARBA00004173"/>
    </source>
</evidence>
<proteinExistence type="inferred from homology"/>
<dbReference type="InterPro" id="IPR009062">
    <property type="entry name" value="Smac/DIABLO-like_sf"/>
</dbReference>
<dbReference type="GeneID" id="117648499"/>
<evidence type="ECO:0000256" key="5">
    <source>
        <dbReference type="ARBA" id="ARBA00033049"/>
    </source>
</evidence>
<dbReference type="Gene3D" id="1.20.58.70">
    <property type="match status" value="1"/>
</dbReference>
<dbReference type="KEGG" id="tpal:117648499"/>
<dbReference type="InterPro" id="IPR015142">
    <property type="entry name" value="Smac_DIABLO"/>
</dbReference>
<dbReference type="GO" id="GO:0008631">
    <property type="term" value="P:intrinsic apoptotic signaling pathway in response to oxidative stress"/>
    <property type="evidence" value="ECO:0007669"/>
    <property type="project" value="TreeGrafter"/>
</dbReference>
<keyword evidence="2" id="KW-0053">Apoptosis</keyword>
<evidence type="ECO:0000256" key="3">
    <source>
        <dbReference type="ARBA" id="ARBA00022946"/>
    </source>
</evidence>
<dbReference type="PROSITE" id="PS51257">
    <property type="entry name" value="PROKAR_LIPOPROTEIN"/>
    <property type="match status" value="1"/>
</dbReference>
<dbReference type="GO" id="GO:0051402">
    <property type="term" value="P:neuron apoptotic process"/>
    <property type="evidence" value="ECO:0007669"/>
    <property type="project" value="TreeGrafter"/>
</dbReference>
<dbReference type="RefSeq" id="XP_034246931.1">
    <property type="nucleotide sequence ID" value="XM_034391040.1"/>
</dbReference>
<dbReference type="SUPFAM" id="SSF46984">
    <property type="entry name" value="Smac/diablo"/>
    <property type="match status" value="1"/>
</dbReference>
<name>A0A6P8Z949_THRPL</name>
<evidence type="ECO:0000256" key="6">
    <source>
        <dbReference type="ARBA" id="ARBA00046319"/>
    </source>
</evidence>
<protein>
    <recommendedName>
        <fullName evidence="5">Direct IAP-binding protein with low pI</fullName>
    </recommendedName>
</protein>
<keyword evidence="3" id="KW-0809">Transit peptide</keyword>
<dbReference type="AlphaFoldDB" id="A0A6P8Z949"/>
<dbReference type="InParanoid" id="A0A6P8Z949"/>
<organism evidence="8">
    <name type="scientific">Thrips palmi</name>
    <name type="common">Melon thrips</name>
    <dbReference type="NCBI Taxonomy" id="161013"/>
    <lineage>
        <taxon>Eukaryota</taxon>
        <taxon>Metazoa</taxon>
        <taxon>Ecdysozoa</taxon>
        <taxon>Arthropoda</taxon>
        <taxon>Hexapoda</taxon>
        <taxon>Insecta</taxon>
        <taxon>Pterygota</taxon>
        <taxon>Neoptera</taxon>
        <taxon>Paraneoptera</taxon>
        <taxon>Thysanoptera</taxon>
        <taxon>Terebrantia</taxon>
        <taxon>Thripoidea</taxon>
        <taxon>Thripidae</taxon>
        <taxon>Thrips</taxon>
    </lineage>
</organism>
<evidence type="ECO:0000256" key="2">
    <source>
        <dbReference type="ARBA" id="ARBA00022703"/>
    </source>
</evidence>
<evidence type="ECO:0000313" key="8">
    <source>
        <dbReference type="RefSeq" id="XP_034246931.1"/>
    </source>
</evidence>
<keyword evidence="4" id="KW-0496">Mitochondrion</keyword>
<dbReference type="GO" id="GO:0005739">
    <property type="term" value="C:mitochondrion"/>
    <property type="evidence" value="ECO:0007669"/>
    <property type="project" value="UniProtKB-SubCell"/>
</dbReference>
<dbReference type="PANTHER" id="PTHR32247">
    <property type="entry name" value="DIABLO HOMOLOG, MITOCHONDRIAL"/>
    <property type="match status" value="1"/>
</dbReference>
<accession>A0A6P8Z949</accession>
<comment type="similarity">
    <text evidence="6">Belongs to the Smac/DIABLO protein family.</text>
</comment>
<reference evidence="8" key="1">
    <citation type="submission" date="2025-08" db="UniProtKB">
        <authorList>
            <consortium name="RefSeq"/>
        </authorList>
    </citation>
    <scope>IDENTIFICATION</scope>
    <source>
        <tissue evidence="8">Total insect</tissue>
    </source>
</reference>
<dbReference type="Pfam" id="PF09057">
    <property type="entry name" value="Smac_DIABLO"/>
    <property type="match status" value="1"/>
</dbReference>
<evidence type="ECO:0000313" key="7">
    <source>
        <dbReference type="Proteomes" id="UP000515158"/>
    </source>
</evidence>
<sequence>MMRNLSTGLRLICRQVVRSVNKPCTSMSVLIASACAADESATNSNRPLPFKLFNKKEMTHEALIRQACTLTANSSSQLLTQVLIAINETSQEYRKSMSDLMVLLEESLLLLTNSRTSPLDEVEELIVKQRTIVDEQHRLLLELVSLMDYVEKMMTSTAETAFLAGAEQSSTLMCERLNSALYKVGEECAANKNSEEELLKLQEAYVIKLGELYEREWKDNPNLSENVNKEELVPNEEISNASLVTPIDIFEDSHETGDKANDPELVL</sequence>
<comment type="subcellular location">
    <subcellularLocation>
        <location evidence="1">Mitochondrion</location>
    </subcellularLocation>
</comment>
<keyword evidence="7" id="KW-1185">Reference proteome</keyword>
<gene>
    <name evidence="8" type="primary">LOC117648499</name>
</gene>
<dbReference type="Proteomes" id="UP000515158">
    <property type="component" value="Unplaced"/>
</dbReference>
<dbReference type="PANTHER" id="PTHR32247:SF3">
    <property type="entry name" value="DIABLO IAP-BINDING MITOCHONDRIAL PROTEIN"/>
    <property type="match status" value="1"/>
</dbReference>
<evidence type="ECO:0000256" key="4">
    <source>
        <dbReference type="ARBA" id="ARBA00023128"/>
    </source>
</evidence>